<evidence type="ECO:0000259" key="1">
    <source>
        <dbReference type="PROSITE" id="PS50089"/>
    </source>
</evidence>
<accession>A0A6C0EKF5</accession>
<dbReference type="Gene3D" id="3.30.40.10">
    <property type="entry name" value="Zinc/RING finger domain, C3HC4 (zinc finger)"/>
    <property type="match status" value="1"/>
</dbReference>
<feature type="domain" description="RING-type" evidence="1">
    <location>
        <begin position="10"/>
        <end position="49"/>
    </location>
</feature>
<proteinExistence type="predicted"/>
<dbReference type="SMART" id="SM00184">
    <property type="entry name" value="RING"/>
    <property type="match status" value="1"/>
</dbReference>
<evidence type="ECO:0000313" key="2">
    <source>
        <dbReference type="EMBL" id="QHT28779.1"/>
    </source>
</evidence>
<organism evidence="2">
    <name type="scientific">viral metagenome</name>
    <dbReference type="NCBI Taxonomy" id="1070528"/>
    <lineage>
        <taxon>unclassified sequences</taxon>
        <taxon>metagenomes</taxon>
        <taxon>organismal metagenomes</taxon>
    </lineage>
</organism>
<dbReference type="InterPro" id="IPR013083">
    <property type="entry name" value="Znf_RING/FYVE/PHD"/>
</dbReference>
<reference evidence="2" key="1">
    <citation type="journal article" date="2020" name="Nature">
        <title>Giant virus diversity and host interactions through global metagenomics.</title>
        <authorList>
            <person name="Schulz F."/>
            <person name="Roux S."/>
            <person name="Paez-Espino D."/>
            <person name="Jungbluth S."/>
            <person name="Walsh D.A."/>
            <person name="Denef V.J."/>
            <person name="McMahon K.D."/>
            <person name="Konstantinidis K.T."/>
            <person name="Eloe-Fadrosh E.A."/>
            <person name="Kyrpides N.C."/>
            <person name="Woyke T."/>
        </authorList>
    </citation>
    <scope>NUCLEOTIDE SEQUENCE</scope>
    <source>
        <strain evidence="2">GVMAG-M-3300001351-8</strain>
    </source>
</reference>
<dbReference type="SUPFAM" id="SSF57850">
    <property type="entry name" value="RING/U-box"/>
    <property type="match status" value="1"/>
</dbReference>
<dbReference type="PANTHER" id="PTHR12109">
    <property type="entry name" value="RING FINGER PROTEIN 141-RELATED"/>
    <property type="match status" value="1"/>
</dbReference>
<dbReference type="Pfam" id="PF13639">
    <property type="entry name" value="zf-RING_2"/>
    <property type="match status" value="1"/>
</dbReference>
<sequence length="167" mass="19371">MEQIPHPIECAICLESITKTDVILSCHHMFHHSCAAEWLIENDSCPMCRKSIGTTTPENTTKTVHMRDDYSNVLSFIDYSRIYERIIDLINIDANPLNIDWGSNDYIQTTITGGSSKNKTKITCFIHRSRNKYIVQVINIDVCQPRGKTIKYRKIINNRSINRKRLR</sequence>
<protein>
    <recommendedName>
        <fullName evidence="1">RING-type domain-containing protein</fullName>
    </recommendedName>
</protein>
<dbReference type="InterPro" id="IPR047126">
    <property type="entry name" value="RNF141-like"/>
</dbReference>
<dbReference type="EMBL" id="MN738864">
    <property type="protein sequence ID" value="QHT28779.1"/>
    <property type="molecule type" value="Genomic_DNA"/>
</dbReference>
<dbReference type="PROSITE" id="PS50089">
    <property type="entry name" value="ZF_RING_2"/>
    <property type="match status" value="1"/>
</dbReference>
<dbReference type="InterPro" id="IPR001841">
    <property type="entry name" value="Znf_RING"/>
</dbReference>
<dbReference type="AlphaFoldDB" id="A0A6C0EKF5"/>
<name>A0A6C0EKF5_9ZZZZ</name>